<dbReference type="Pfam" id="PF07678">
    <property type="entry name" value="TED_complement"/>
    <property type="match status" value="1"/>
</dbReference>
<evidence type="ECO:0000313" key="2">
    <source>
        <dbReference type="EMBL" id="NXY61749.1"/>
    </source>
</evidence>
<dbReference type="InterPro" id="IPR050473">
    <property type="entry name" value="A2M/Complement_sys"/>
</dbReference>
<dbReference type="Gene3D" id="1.50.10.20">
    <property type="match status" value="1"/>
</dbReference>
<protein>
    <submittedName>
        <fullName evidence="2">CO3 protein</fullName>
    </submittedName>
</protein>
<dbReference type="SUPFAM" id="SSF48239">
    <property type="entry name" value="Terpenoid cyclases/Protein prenyltransferases"/>
    <property type="match status" value="1"/>
</dbReference>
<feature type="domain" description="Alpha-macroglobulin-like TED" evidence="1">
    <location>
        <begin position="6"/>
        <end position="73"/>
    </location>
</feature>
<dbReference type="InterPro" id="IPR008930">
    <property type="entry name" value="Terpenoid_cyclase/PrenylTrfase"/>
</dbReference>
<evidence type="ECO:0000313" key="3">
    <source>
        <dbReference type="Proteomes" id="UP000576729"/>
    </source>
</evidence>
<comment type="caution">
    <text evidence="2">The sequence shown here is derived from an EMBL/GenBank/DDBJ whole genome shotgun (WGS) entry which is preliminary data.</text>
</comment>
<dbReference type="PANTHER" id="PTHR11412">
    <property type="entry name" value="MACROGLOBULIN / COMPLEMENT"/>
    <property type="match status" value="1"/>
</dbReference>
<proteinExistence type="predicted"/>
<dbReference type="AlphaFoldDB" id="A0A7L4L925"/>
<evidence type="ECO:0000259" key="1">
    <source>
        <dbReference type="Pfam" id="PF07678"/>
    </source>
</evidence>
<dbReference type="GO" id="GO:0005615">
    <property type="term" value="C:extracellular space"/>
    <property type="evidence" value="ECO:0007669"/>
    <property type="project" value="InterPro"/>
</dbReference>
<reference evidence="2 3" key="1">
    <citation type="submission" date="2019-09" db="EMBL/GenBank/DDBJ databases">
        <title>Bird 10,000 Genomes (B10K) Project - Family phase.</title>
        <authorList>
            <person name="Zhang G."/>
        </authorList>
    </citation>
    <scope>NUCLEOTIDE SEQUENCE [LARGE SCALE GENOMIC DNA]</scope>
    <source>
        <strain evidence="2">B10K-OTA-212792</strain>
        <tissue evidence="2">Blood</tissue>
    </source>
</reference>
<feature type="non-terminal residue" evidence="2">
    <location>
        <position position="1"/>
    </location>
</feature>
<feature type="non-terminal residue" evidence="2">
    <location>
        <position position="82"/>
    </location>
</feature>
<dbReference type="Proteomes" id="UP000576729">
    <property type="component" value="Unassembled WGS sequence"/>
</dbReference>
<name>A0A7L4L925_9CORV</name>
<keyword evidence="3" id="KW-1185">Reference proteome</keyword>
<dbReference type="EMBL" id="VWPU01014359">
    <property type="protein sequence ID" value="NXY61749.1"/>
    <property type="molecule type" value="Genomic_DNA"/>
</dbReference>
<dbReference type="PANTHER" id="PTHR11412:SF81">
    <property type="entry name" value="COMPLEMENT C3"/>
    <property type="match status" value="1"/>
</dbReference>
<sequence>GGYRGAEPEVSLTAFVLIALQEARDTCKDHVNSLDESINKAANFLARRYEQLARPYTMALASYALALTGKLKSERVLMRFSK</sequence>
<dbReference type="InterPro" id="IPR011626">
    <property type="entry name" value="Alpha-macroglobulin_TED"/>
</dbReference>
<organism evidence="2 3">
    <name type="scientific">Callaeas wilsoni</name>
    <name type="common">North Island kokako</name>
    <dbReference type="NCBI Taxonomy" id="1347786"/>
    <lineage>
        <taxon>Eukaryota</taxon>
        <taxon>Metazoa</taxon>
        <taxon>Chordata</taxon>
        <taxon>Craniata</taxon>
        <taxon>Vertebrata</taxon>
        <taxon>Euteleostomi</taxon>
        <taxon>Archelosauria</taxon>
        <taxon>Archosauria</taxon>
        <taxon>Dinosauria</taxon>
        <taxon>Saurischia</taxon>
        <taxon>Theropoda</taxon>
        <taxon>Coelurosauria</taxon>
        <taxon>Aves</taxon>
        <taxon>Neognathae</taxon>
        <taxon>Neoaves</taxon>
        <taxon>Telluraves</taxon>
        <taxon>Australaves</taxon>
        <taxon>Passeriformes</taxon>
        <taxon>Corvoidea</taxon>
        <taxon>Callaeidae</taxon>
        <taxon>Callaeas</taxon>
    </lineage>
</organism>
<accession>A0A7L4L925</accession>
<gene>
    <name evidence="2" type="primary">C3_0</name>
    <name evidence="2" type="ORF">CALWIL_R14589</name>
</gene>